<name>W4L372_ENTF1</name>
<proteinExistence type="predicted"/>
<reference evidence="3 4" key="1">
    <citation type="journal article" date="2014" name="Nature">
        <title>An environmental bacterial taxon with a large and distinct metabolic repertoire.</title>
        <authorList>
            <person name="Wilson M.C."/>
            <person name="Mori T."/>
            <person name="Ruckert C."/>
            <person name="Uria A.R."/>
            <person name="Helf M.J."/>
            <person name="Takada K."/>
            <person name="Gernert C."/>
            <person name="Steffens U.A."/>
            <person name="Heycke N."/>
            <person name="Schmitt S."/>
            <person name="Rinke C."/>
            <person name="Helfrich E.J."/>
            <person name="Brachmann A.O."/>
            <person name="Gurgui C."/>
            <person name="Wakimoto T."/>
            <person name="Kracht M."/>
            <person name="Crusemann M."/>
            <person name="Hentschel U."/>
            <person name="Abe I."/>
            <person name="Matsunaga S."/>
            <person name="Kalinowski J."/>
            <person name="Takeyama H."/>
            <person name="Piel J."/>
        </authorList>
    </citation>
    <scope>NUCLEOTIDE SEQUENCE [LARGE SCALE GENOMIC DNA]</scope>
    <source>
        <strain evidence="4">TSY1</strain>
    </source>
</reference>
<dbReference type="HOGENOM" id="CLU_033323_8_4_7"/>
<gene>
    <name evidence="3" type="ORF">ETSY1_43125</name>
</gene>
<sequence length="212" mass="23226">MVRLLLIRHGATSWNTAARFQGHSDIPLSDKGRQQAAALAQAMAGESIQTLYASDLRRAWETAQAITAITGLAAKPEPRCREVSFGAWEGLTYGDIEQRDPLDLAAWQANPSGVAPPGGETLSQVTHRVREAYGDIVRSHQGETVVLVAHGGALRVLLCLALGLAPCFHWQWMIEPGSISELRIYEQGAILARLNDIHHLHQAGSLRRFLRI</sequence>
<dbReference type="InterPro" id="IPR050275">
    <property type="entry name" value="PGM_Phosphatase"/>
</dbReference>
<dbReference type="AlphaFoldDB" id="W4L372"/>
<feature type="active site" description="Proton donor/acceptor" evidence="1">
    <location>
        <position position="82"/>
    </location>
</feature>
<dbReference type="InterPro" id="IPR013078">
    <property type="entry name" value="His_Pase_superF_clade-1"/>
</dbReference>
<dbReference type="Pfam" id="PF00300">
    <property type="entry name" value="His_Phos_1"/>
    <property type="match status" value="1"/>
</dbReference>
<evidence type="ECO:0000256" key="1">
    <source>
        <dbReference type="PIRSR" id="PIRSR613078-1"/>
    </source>
</evidence>
<dbReference type="GO" id="GO:0016791">
    <property type="term" value="F:phosphatase activity"/>
    <property type="evidence" value="ECO:0007669"/>
    <property type="project" value="TreeGrafter"/>
</dbReference>
<dbReference type="SMART" id="SM00855">
    <property type="entry name" value="PGAM"/>
    <property type="match status" value="1"/>
</dbReference>
<organism evidence="3 4">
    <name type="scientific">Entotheonella factor</name>
    <dbReference type="NCBI Taxonomy" id="1429438"/>
    <lineage>
        <taxon>Bacteria</taxon>
        <taxon>Pseudomonadati</taxon>
        <taxon>Nitrospinota/Tectimicrobiota group</taxon>
        <taxon>Candidatus Tectimicrobiota</taxon>
        <taxon>Candidatus Entotheonellia</taxon>
        <taxon>Candidatus Entotheonellales</taxon>
        <taxon>Candidatus Entotheonellaceae</taxon>
        <taxon>Candidatus Entotheonella</taxon>
    </lineage>
</organism>
<accession>W4L372</accession>
<dbReference type="Proteomes" id="UP000019141">
    <property type="component" value="Unassembled WGS sequence"/>
</dbReference>
<dbReference type="EMBL" id="AZHW01001442">
    <property type="protein sequence ID" value="ETW92553.1"/>
    <property type="molecule type" value="Genomic_DNA"/>
</dbReference>
<dbReference type="PANTHER" id="PTHR48100">
    <property type="entry name" value="BROAD-SPECIFICITY PHOSPHATASE YOR283W-RELATED"/>
    <property type="match status" value="1"/>
</dbReference>
<dbReference type="CDD" id="cd07067">
    <property type="entry name" value="HP_PGM_like"/>
    <property type="match status" value="1"/>
</dbReference>
<feature type="binding site" evidence="2">
    <location>
        <begin position="8"/>
        <end position="15"/>
    </location>
    <ligand>
        <name>substrate</name>
    </ligand>
</feature>
<feature type="binding site" evidence="2">
    <location>
        <position position="58"/>
    </location>
    <ligand>
        <name>substrate</name>
    </ligand>
</feature>
<comment type="caution">
    <text evidence="3">The sequence shown here is derived from an EMBL/GenBank/DDBJ whole genome shotgun (WGS) entry which is preliminary data.</text>
</comment>
<evidence type="ECO:0000313" key="3">
    <source>
        <dbReference type="EMBL" id="ETW92553.1"/>
    </source>
</evidence>
<dbReference type="SUPFAM" id="SSF53254">
    <property type="entry name" value="Phosphoglycerate mutase-like"/>
    <property type="match status" value="1"/>
</dbReference>
<dbReference type="InterPro" id="IPR029033">
    <property type="entry name" value="His_PPase_superfam"/>
</dbReference>
<evidence type="ECO:0000256" key="2">
    <source>
        <dbReference type="PIRSR" id="PIRSR613078-2"/>
    </source>
</evidence>
<evidence type="ECO:0000313" key="4">
    <source>
        <dbReference type="Proteomes" id="UP000019141"/>
    </source>
</evidence>
<protein>
    <recommendedName>
        <fullName evidence="5">Phosphoglycerate mutase</fullName>
    </recommendedName>
</protein>
<keyword evidence="4" id="KW-1185">Reference proteome</keyword>
<dbReference type="GO" id="GO:0005737">
    <property type="term" value="C:cytoplasm"/>
    <property type="evidence" value="ECO:0007669"/>
    <property type="project" value="TreeGrafter"/>
</dbReference>
<evidence type="ECO:0008006" key="5">
    <source>
        <dbReference type="Google" id="ProtNLM"/>
    </source>
</evidence>
<feature type="active site" description="Tele-phosphohistidine intermediate" evidence="1">
    <location>
        <position position="9"/>
    </location>
</feature>
<dbReference type="Gene3D" id="3.40.50.1240">
    <property type="entry name" value="Phosphoglycerate mutase-like"/>
    <property type="match status" value="1"/>
</dbReference>
<dbReference type="PANTHER" id="PTHR48100:SF62">
    <property type="entry name" value="GLUCOSYL-3-PHOSPHOGLYCERATE PHOSPHATASE"/>
    <property type="match status" value="1"/>
</dbReference>